<dbReference type="InterPro" id="IPR004564">
    <property type="entry name" value="OM_lipoprot_carrier_LolA-like"/>
</dbReference>
<dbReference type="Gene3D" id="2.50.20.10">
    <property type="entry name" value="Lipoprotein localisation LolA/LolB/LppX"/>
    <property type="match status" value="1"/>
</dbReference>
<dbReference type="PANTHER" id="PTHR35869:SF1">
    <property type="entry name" value="OUTER-MEMBRANE LIPOPROTEIN CARRIER PROTEIN"/>
    <property type="match status" value="1"/>
</dbReference>
<dbReference type="OrthoDB" id="9810685at2"/>
<proteinExistence type="predicted"/>
<dbReference type="CDD" id="cd16325">
    <property type="entry name" value="LolA"/>
    <property type="match status" value="1"/>
</dbReference>
<organism evidence="2 3">
    <name type="scientific">Candidatus Cardinium hertigii</name>
    <dbReference type="NCBI Taxonomy" id="247481"/>
    <lineage>
        <taxon>Bacteria</taxon>
        <taxon>Pseudomonadati</taxon>
        <taxon>Bacteroidota</taxon>
        <taxon>Cytophagia</taxon>
        <taxon>Cytophagales</taxon>
        <taxon>Amoebophilaceae</taxon>
        <taxon>Candidatus Cardinium</taxon>
    </lineage>
</organism>
<dbReference type="Pfam" id="PF03548">
    <property type="entry name" value="LolA"/>
    <property type="match status" value="1"/>
</dbReference>
<sequence>MLTVAIGKCRRGVGQFVLFLLFLQLICVGKVAFAAAEAMDEKALAVLEQTVAYYQTLENFRAVYRLSIRYPEEDKLYRSTMVITVRGEQSRCCYNHKETITDGETIWVYDKDLKEVTISSYEKTDYALNFLELCRRYQQDYILAYKGEQIVSLAKKARIQDLVQLIPIANNDWQHITLAIDRATAQIHGWEIVQNDETSYICTLDNFSINLPLADDYFTFDPMAHGDIEIIDLREDEASSDEMES</sequence>
<protein>
    <submittedName>
        <fullName evidence="2">Outer-membrane lipoprotein carrier protein</fullName>
    </submittedName>
</protein>
<evidence type="ECO:0000256" key="1">
    <source>
        <dbReference type="ARBA" id="ARBA00022729"/>
    </source>
</evidence>
<gene>
    <name evidence="2" type="primary">lolA</name>
    <name evidence="2" type="ORF">DK880_00075</name>
</gene>
<keyword evidence="3" id="KW-1185">Reference proteome</keyword>
<reference evidence="2 3" key="1">
    <citation type="submission" date="2018-05" db="EMBL/GenBank/DDBJ databases">
        <title>Candidatus Cardinium hertigii Genome Assembly.</title>
        <authorList>
            <person name="Showmaker K.C."/>
            <person name="Walden K.O."/>
            <person name="Fields C.J."/>
            <person name="Lambert K.N."/>
            <person name="Hudson M.E."/>
        </authorList>
    </citation>
    <scope>NUCLEOTIDE SEQUENCE [LARGE SCALE GENOMIC DNA]</scope>
    <source>
        <strain evidence="3">cHgTN10</strain>
    </source>
</reference>
<evidence type="ECO:0000313" key="3">
    <source>
        <dbReference type="Proteomes" id="UP000245872"/>
    </source>
</evidence>
<keyword evidence="1" id="KW-0732">Signal</keyword>
<name>A0A2Z3L6Y3_9BACT</name>
<dbReference type="EMBL" id="CP029619">
    <property type="protein sequence ID" value="AWN81413.1"/>
    <property type="molecule type" value="Genomic_DNA"/>
</dbReference>
<evidence type="ECO:0000313" key="2">
    <source>
        <dbReference type="EMBL" id="AWN81413.1"/>
    </source>
</evidence>
<dbReference type="InterPro" id="IPR029046">
    <property type="entry name" value="LolA/LolB/LppX"/>
</dbReference>
<dbReference type="AlphaFoldDB" id="A0A2Z3L6Y3"/>
<dbReference type="SUPFAM" id="SSF89392">
    <property type="entry name" value="Prokaryotic lipoproteins and lipoprotein localization factors"/>
    <property type="match status" value="1"/>
</dbReference>
<dbReference type="KEGG" id="cher:DK880_00075"/>
<keyword evidence="2" id="KW-0449">Lipoprotein</keyword>
<dbReference type="RefSeq" id="WP_109996877.1">
    <property type="nucleotide sequence ID" value="NZ_CP029619.1"/>
</dbReference>
<accession>A0A2Z3L6Y3</accession>
<dbReference type="PANTHER" id="PTHR35869">
    <property type="entry name" value="OUTER-MEMBRANE LIPOPROTEIN CARRIER PROTEIN"/>
    <property type="match status" value="1"/>
</dbReference>
<dbReference type="Proteomes" id="UP000245872">
    <property type="component" value="Chromosome"/>
</dbReference>